<name>A0ABV9N4W4_9FLAO</name>
<dbReference type="Gene3D" id="2.160.20.120">
    <property type="match status" value="1"/>
</dbReference>
<feature type="region of interest" description="Disordered" evidence="1">
    <location>
        <begin position="219"/>
        <end position="242"/>
    </location>
</feature>
<dbReference type="PANTHER" id="PTHR39200">
    <property type="entry name" value="HYPOTHETICAL EXPORTED PROTEIN"/>
    <property type="match status" value="1"/>
</dbReference>
<dbReference type="Proteomes" id="UP001595953">
    <property type="component" value="Unassembled WGS sequence"/>
</dbReference>
<gene>
    <name evidence="3" type="ORF">ACFO5O_05980</name>
</gene>
<dbReference type="InterPro" id="IPR021255">
    <property type="entry name" value="DUF2807"/>
</dbReference>
<evidence type="ECO:0000313" key="3">
    <source>
        <dbReference type="EMBL" id="MFC4721858.1"/>
    </source>
</evidence>
<reference evidence="4" key="1">
    <citation type="journal article" date="2019" name="Int. J. Syst. Evol. Microbiol.">
        <title>The Global Catalogue of Microorganisms (GCM) 10K type strain sequencing project: providing services to taxonomists for standard genome sequencing and annotation.</title>
        <authorList>
            <consortium name="The Broad Institute Genomics Platform"/>
            <consortium name="The Broad Institute Genome Sequencing Center for Infectious Disease"/>
            <person name="Wu L."/>
            <person name="Ma J."/>
        </authorList>
    </citation>
    <scope>NUCLEOTIDE SEQUENCE [LARGE SCALE GENOMIC DNA]</scope>
    <source>
        <strain evidence="4">CCUG 63682</strain>
    </source>
</reference>
<feature type="compositionally biased region" description="Basic and acidic residues" evidence="1">
    <location>
        <begin position="221"/>
        <end position="233"/>
    </location>
</feature>
<evidence type="ECO:0000256" key="1">
    <source>
        <dbReference type="SAM" id="MobiDB-lite"/>
    </source>
</evidence>
<dbReference type="Pfam" id="PF10988">
    <property type="entry name" value="DUF2807"/>
    <property type="match status" value="1"/>
</dbReference>
<keyword evidence="4" id="KW-1185">Reference proteome</keyword>
<dbReference type="PANTHER" id="PTHR39200:SF1">
    <property type="entry name" value="AUTO-TRANSPORTER ADHESIN HEAD GIN DOMAIN-CONTAINING PROTEIN-RELATED"/>
    <property type="match status" value="1"/>
</dbReference>
<proteinExistence type="predicted"/>
<dbReference type="EMBL" id="JBHSGP010000008">
    <property type="protein sequence ID" value="MFC4721858.1"/>
    <property type="molecule type" value="Genomic_DNA"/>
</dbReference>
<evidence type="ECO:0000313" key="4">
    <source>
        <dbReference type="Proteomes" id="UP001595953"/>
    </source>
</evidence>
<protein>
    <submittedName>
        <fullName evidence="3">Head GIN domain-containing protein</fullName>
    </submittedName>
</protein>
<dbReference type="RefSeq" id="WP_387961865.1">
    <property type="nucleotide sequence ID" value="NZ_JBHSGP010000008.1"/>
</dbReference>
<evidence type="ECO:0000259" key="2">
    <source>
        <dbReference type="Pfam" id="PF10988"/>
    </source>
</evidence>
<comment type="caution">
    <text evidence="3">The sequence shown here is derived from an EMBL/GenBank/DDBJ whole genome shotgun (WGS) entry which is preliminary data.</text>
</comment>
<accession>A0ABV9N4W4</accession>
<sequence length="242" mass="25369">MKTTILSIAALLFITTGYAQFWEKGEKVKGNGKVTTVTRTTSDYDGINCAGSFDYILVAGNEGNITIEGEENLLKHIVTEVKDNKLYVKNEKNYNLIPSGDRKIKITIPFKDISSVSLAGDGDLTNKDKIVANDLKVSLAGSGDINLDIEVSSVKASIAGSGDLTLKGSANDLDANVAGSGDFHGFNLQANNTDVSIAGSGDAEVVSNESLKARVAGSGDIKYKGNPKTEDTKVAGSGSISN</sequence>
<organism evidence="3 4">
    <name type="scientific">Geojedonia litorea</name>
    <dbReference type="NCBI Taxonomy" id="1268269"/>
    <lineage>
        <taxon>Bacteria</taxon>
        <taxon>Pseudomonadati</taxon>
        <taxon>Bacteroidota</taxon>
        <taxon>Flavobacteriia</taxon>
        <taxon>Flavobacteriales</taxon>
        <taxon>Flavobacteriaceae</taxon>
        <taxon>Geojedonia</taxon>
    </lineage>
</organism>
<feature type="domain" description="Putative auto-transporter adhesin head GIN" evidence="2">
    <location>
        <begin position="43"/>
        <end position="227"/>
    </location>
</feature>